<geneLocation type="plasmid" evidence="3">
    <name>unnamed</name>
</geneLocation>
<evidence type="ECO:0000313" key="3">
    <source>
        <dbReference type="EMBL" id="QLB66940.1"/>
    </source>
</evidence>
<reference evidence="3 4" key="1">
    <citation type="journal article" date="2014" name="Genome Announc.">
        <title>Draft Genome Sequence of the Haloacid-Degrading Burkholderia caribensis Strain MBA4.</title>
        <authorList>
            <person name="Pan Y."/>
            <person name="Kong K.F."/>
            <person name="Tsang J.S."/>
        </authorList>
    </citation>
    <scope>NUCLEOTIDE SEQUENCE [LARGE SCALE GENOMIC DNA]</scope>
    <source>
        <strain evidence="3 4">852011</strain>
    </source>
</reference>
<dbReference type="EMBL" id="JAYLVJ010000013">
    <property type="protein sequence ID" value="MEO1754847.1"/>
    <property type="molecule type" value="Genomic_DNA"/>
</dbReference>
<dbReference type="AlphaFoldDB" id="A0A9Q6S8W1"/>
<evidence type="ECO:0000256" key="1">
    <source>
        <dbReference type="SAM" id="SignalP"/>
    </source>
</evidence>
<geneLocation type="plasmid" evidence="4"/>
<gene>
    <name evidence="3" type="ORF">A9O66_30990</name>
    <name evidence="2" type="ORF">VOI32_13010</name>
</gene>
<accession>A0A9Q6S8W1</accession>
<proteinExistence type="predicted"/>
<organism evidence="3 4">
    <name type="scientific">Paraburkholderia caribensis</name>
    <dbReference type="NCBI Taxonomy" id="75105"/>
    <lineage>
        <taxon>Bacteria</taxon>
        <taxon>Pseudomonadati</taxon>
        <taxon>Pseudomonadota</taxon>
        <taxon>Betaproteobacteria</taxon>
        <taxon>Burkholderiales</taxon>
        <taxon>Burkholderiaceae</taxon>
        <taxon>Paraburkholderia</taxon>
    </lineage>
</organism>
<dbReference type="EMBL" id="CP015960">
    <property type="protein sequence ID" value="QLB66940.1"/>
    <property type="molecule type" value="Genomic_DNA"/>
</dbReference>
<evidence type="ECO:0000313" key="2">
    <source>
        <dbReference type="EMBL" id="MEO1754847.1"/>
    </source>
</evidence>
<feature type="signal peptide" evidence="1">
    <location>
        <begin position="1"/>
        <end position="25"/>
    </location>
</feature>
<keyword evidence="5" id="KW-1185">Reference proteome</keyword>
<reference evidence="2 5" key="3">
    <citation type="submission" date="2024-01" db="EMBL/GenBank/DDBJ databases">
        <title>The diversity of rhizobia nodulating Mimosa spp. in eleven states of Brazil covering several biomes is determined by host plant, location, and edaphic factors.</title>
        <authorList>
            <person name="Rouws L."/>
            <person name="Barauna A."/>
            <person name="Beukes C."/>
            <person name="De Faria S.M."/>
            <person name="Gross E."/>
            <person name="Dos Reis Junior F.B."/>
            <person name="Simon M."/>
            <person name="Maluk M."/>
            <person name="Odee D.W."/>
            <person name="Kenicer G."/>
            <person name="Young J.P.W."/>
            <person name="Reis V.M."/>
            <person name="Zilli J."/>
            <person name="James E.K."/>
        </authorList>
    </citation>
    <scope>NUCLEOTIDE SEQUENCE [LARGE SCALE GENOMIC DNA]</scope>
    <source>
        <strain evidence="2 5">JHI1651</strain>
    </source>
</reference>
<keyword evidence="1" id="KW-0732">Signal</keyword>
<evidence type="ECO:0000313" key="5">
    <source>
        <dbReference type="Proteomes" id="UP001462961"/>
    </source>
</evidence>
<dbReference type="RefSeq" id="WP_054932378.1">
    <property type="nucleotide sequence ID" value="NZ_CP015960.1"/>
</dbReference>
<keyword evidence="3" id="KW-0614">Plasmid</keyword>
<feature type="chain" id="PRO_5040186960" evidence="1">
    <location>
        <begin position="26"/>
        <end position="124"/>
    </location>
</feature>
<dbReference type="Proteomes" id="UP000509548">
    <property type="component" value="Plasmid unnamed"/>
</dbReference>
<dbReference type="Proteomes" id="UP001462961">
    <property type="component" value="Unassembled WGS sequence"/>
</dbReference>
<reference evidence="3" key="2">
    <citation type="submission" date="2016-06" db="EMBL/GenBank/DDBJ databases">
        <authorList>
            <person name="Huang P."/>
            <person name="Jiang X."/>
            <person name="Liu X."/>
        </authorList>
    </citation>
    <scope>NUCLEOTIDE SEQUENCE</scope>
    <source>
        <strain evidence="3">852011</strain>
        <plasmid evidence="3">unnamed</plasmid>
    </source>
</reference>
<evidence type="ECO:0000313" key="4">
    <source>
        <dbReference type="Proteomes" id="UP000509548"/>
    </source>
</evidence>
<name>A0A9Q6S8W1_9BURK</name>
<protein>
    <submittedName>
        <fullName evidence="3">Uncharacterized protein</fullName>
    </submittedName>
</protein>
<sequence length="124" mass="12898">MKTRLAILATATMCAGMGVAGGALAGIPPLNTFPFDHQIGHTPPVQHGNGTSAPSNFTTTIHDRASTPCDDADVADILRGKRGAPAPTLVLPYLNQRVALRGSVICPGSGSRLMPEPDDVFPIR</sequence>